<dbReference type="WBParaSite" id="maker-unitig_43128-snap-gene-0.2-mRNA-1">
    <property type="protein sequence ID" value="maker-unitig_43128-snap-gene-0.2-mRNA-1"/>
    <property type="gene ID" value="maker-unitig_43128-snap-gene-0.2"/>
</dbReference>
<name>A0A1I8FQ35_9PLAT</name>
<accession>A0A1I8FQ35</accession>
<feature type="compositionally biased region" description="Low complexity" evidence="1">
    <location>
        <begin position="256"/>
        <end position="269"/>
    </location>
</feature>
<feature type="region of interest" description="Disordered" evidence="1">
    <location>
        <begin position="211"/>
        <end position="269"/>
    </location>
</feature>
<sequence>EAATALENKSQQKSQKKEGLVFHPPAGHLAPMLPATAPPPQTTDQCVKLHFSTVAQAATSDSGVTRAVASRGSFVQSLPYWLQRQHQVLPGGSVSACQASCRTVRRLLSTQIRAAASPRRDTSRMPEASAPMPAGTGEAAVHGPGADECCPKCAPAPTVARLQVPGGAAAVLGQLGLVQAAPAVPAASIRATRFREVSLTASRWQESLAVTHPDRPAGGRRRCRAGVPVPPGRSVLGRSPRLLGAVGAGETRRGAEPAAAGSPPRPGRIAANVAARPLLTSESAGGRPSTATCRWIIKWTETLGQSGQTSLTQFEKDSLPWSSPCRKLEGWTLLTLVTRCGPFAHYDDLIQLELQGVPPFTLATMQLPPAQPDRGLLKDRLSAAFGISSAVQLPEPPGHSVSISSAYWEAGDLRCR</sequence>
<proteinExistence type="predicted"/>
<reference evidence="3" key="1">
    <citation type="submission" date="2016-11" db="UniProtKB">
        <authorList>
            <consortium name="WormBaseParasite"/>
        </authorList>
    </citation>
    <scope>IDENTIFICATION</scope>
</reference>
<dbReference type="Proteomes" id="UP000095280">
    <property type="component" value="Unplaced"/>
</dbReference>
<dbReference type="AlphaFoldDB" id="A0A1I8FQ35"/>
<evidence type="ECO:0000313" key="2">
    <source>
        <dbReference type="Proteomes" id="UP000095280"/>
    </source>
</evidence>
<organism evidence="2 3">
    <name type="scientific">Macrostomum lignano</name>
    <dbReference type="NCBI Taxonomy" id="282301"/>
    <lineage>
        <taxon>Eukaryota</taxon>
        <taxon>Metazoa</taxon>
        <taxon>Spiralia</taxon>
        <taxon>Lophotrochozoa</taxon>
        <taxon>Platyhelminthes</taxon>
        <taxon>Rhabditophora</taxon>
        <taxon>Macrostomorpha</taxon>
        <taxon>Macrostomida</taxon>
        <taxon>Macrostomidae</taxon>
        <taxon>Macrostomum</taxon>
    </lineage>
</organism>
<evidence type="ECO:0000313" key="3">
    <source>
        <dbReference type="WBParaSite" id="maker-unitig_43128-snap-gene-0.2-mRNA-1"/>
    </source>
</evidence>
<protein>
    <submittedName>
        <fullName evidence="3">Ig-like domain-containing protein</fullName>
    </submittedName>
</protein>
<evidence type="ECO:0000256" key="1">
    <source>
        <dbReference type="SAM" id="MobiDB-lite"/>
    </source>
</evidence>
<feature type="region of interest" description="Disordered" evidence="1">
    <location>
        <begin position="114"/>
        <end position="140"/>
    </location>
</feature>
<keyword evidence="2" id="KW-1185">Reference proteome</keyword>